<protein>
    <submittedName>
        <fullName evidence="1">Uncharacterized protein</fullName>
    </submittedName>
</protein>
<organism evidence="1 2">
    <name type="scientific">Coccomyxa subellipsoidea (strain C-169)</name>
    <name type="common">Green microalga</name>
    <dbReference type="NCBI Taxonomy" id="574566"/>
    <lineage>
        <taxon>Eukaryota</taxon>
        <taxon>Viridiplantae</taxon>
        <taxon>Chlorophyta</taxon>
        <taxon>core chlorophytes</taxon>
        <taxon>Trebouxiophyceae</taxon>
        <taxon>Trebouxiophyceae incertae sedis</taxon>
        <taxon>Coccomyxaceae</taxon>
        <taxon>Coccomyxa</taxon>
        <taxon>Coccomyxa subellipsoidea</taxon>
    </lineage>
</organism>
<reference evidence="1 2" key="1">
    <citation type="journal article" date="2012" name="Genome Biol.">
        <title>The genome of the polar eukaryotic microalga coccomyxa subellipsoidea reveals traits of cold adaptation.</title>
        <authorList>
            <person name="Blanc G."/>
            <person name="Agarkova I."/>
            <person name="Grimwood J."/>
            <person name="Kuo A."/>
            <person name="Brueggeman A."/>
            <person name="Dunigan D."/>
            <person name="Gurnon J."/>
            <person name="Ladunga I."/>
            <person name="Lindquist E."/>
            <person name="Lucas S."/>
            <person name="Pangilinan J."/>
            <person name="Proschold T."/>
            <person name="Salamov A."/>
            <person name="Schmutz J."/>
            <person name="Weeks D."/>
            <person name="Yamada T."/>
            <person name="Claverie J.M."/>
            <person name="Grigoriev I."/>
            <person name="Van Etten J."/>
            <person name="Lomsadze A."/>
            <person name="Borodovsky M."/>
        </authorList>
    </citation>
    <scope>NUCLEOTIDE SEQUENCE [LARGE SCALE GENOMIC DNA]</scope>
    <source>
        <strain evidence="1 2">C-169</strain>
    </source>
</reference>
<proteinExistence type="predicted"/>
<evidence type="ECO:0000313" key="1">
    <source>
        <dbReference type="EMBL" id="EIE21253.1"/>
    </source>
</evidence>
<keyword evidence="2" id="KW-1185">Reference proteome</keyword>
<dbReference type="EMBL" id="AGSI01000013">
    <property type="protein sequence ID" value="EIE21253.1"/>
    <property type="molecule type" value="Genomic_DNA"/>
</dbReference>
<dbReference type="RefSeq" id="XP_005645797.1">
    <property type="nucleotide sequence ID" value="XM_005645740.1"/>
</dbReference>
<dbReference type="KEGG" id="csl:COCSUDRAFT_33840"/>
<sequence>MEMSDRVDKLERILRFYSGRFFNLMVFHGTKVHRPWLQLRDKASQVDLDNLTSQPTCNCSGLSLVCTGLAWTEVFSFLTARRKILFQAVVQGRWLWCNSLAVLCDLTFNTAAACLIMRAR</sequence>
<name>I0YS84_COCSC</name>
<evidence type="ECO:0000313" key="2">
    <source>
        <dbReference type="Proteomes" id="UP000007264"/>
    </source>
</evidence>
<dbReference type="Proteomes" id="UP000007264">
    <property type="component" value="Unassembled WGS sequence"/>
</dbReference>
<comment type="caution">
    <text evidence="1">The sequence shown here is derived from an EMBL/GenBank/DDBJ whole genome shotgun (WGS) entry which is preliminary data.</text>
</comment>
<accession>I0YS84</accession>
<gene>
    <name evidence="1" type="ORF">COCSUDRAFT_33840</name>
</gene>
<dbReference type="AlphaFoldDB" id="I0YS84"/>
<dbReference type="GeneID" id="17039235"/>